<dbReference type="Pfam" id="PF17802">
    <property type="entry name" value="SpaA"/>
    <property type="match status" value="1"/>
</dbReference>
<dbReference type="InterPro" id="IPR032364">
    <property type="entry name" value="GramPos_pilinD1_N"/>
</dbReference>
<feature type="transmembrane region" description="Helical" evidence="1">
    <location>
        <begin position="376"/>
        <end position="395"/>
    </location>
</feature>
<sequence>MKDRGNLFLLGIALLFALLGFMKSAYATEEVTLYLHKRVFPDITAKIPYDLTIPEEKKTFISQTLPQNGANFVVYDLHQPVNENEKVKEIDLSDWQDATRRDVFEAAKKYKVVAKGQTTYNKKLKMDGIAEIQLTQEGQQTKPLYLILEVKAKAGSEINGVEEQSAAPKVFDPKTNKSTTVELFLETVNYSRHPYFFNYGKMRDGKSEMPLAGVEYILYKLNAENERLYLEKNELADTWYSWSFATDAKTDTRLERFISNEAGLITTNHRDLPPGTYYFEEVKTVPGFDYDGNIQDIEVVIPPSWTDKKGNFLPATVNGEGICEMRDGKVPEIVLQRASPKIFHLQRARNRVKKLSLSNLATVTKQLPEKAREGELNFEIGLIFLFLIVVSLFVIKQIKKRKRKLQ</sequence>
<evidence type="ECO:0000259" key="2">
    <source>
        <dbReference type="Pfam" id="PF16555"/>
    </source>
</evidence>
<keyword evidence="1" id="KW-0472">Membrane</keyword>
<keyword evidence="1" id="KW-1133">Transmembrane helix</keyword>
<organism evidence="4 5">
    <name type="scientific">Enterococcus canintestini</name>
    <dbReference type="NCBI Taxonomy" id="317010"/>
    <lineage>
        <taxon>Bacteria</taxon>
        <taxon>Bacillati</taxon>
        <taxon>Bacillota</taxon>
        <taxon>Bacilli</taxon>
        <taxon>Lactobacillales</taxon>
        <taxon>Enterococcaceae</taxon>
        <taxon>Enterococcus</taxon>
    </lineage>
</organism>
<dbReference type="InterPro" id="IPR041033">
    <property type="entry name" value="SpaA_PFL_dom_1"/>
</dbReference>
<accession>A0A267HTE0</accession>
<reference evidence="4 5" key="1">
    <citation type="submission" date="2015-08" db="EMBL/GenBank/DDBJ databases">
        <title>Enterococcus genome sequence.</title>
        <authorList>
            <person name="Acedo J.Z."/>
            <person name="Vederas J.C."/>
        </authorList>
    </citation>
    <scope>NUCLEOTIDE SEQUENCE [LARGE SCALE GENOMIC DNA]</scope>
    <source>
        <strain evidence="4 5">49</strain>
    </source>
</reference>
<feature type="domain" description="SpaA-like prealbumin fold" evidence="3">
    <location>
        <begin position="204"/>
        <end position="299"/>
    </location>
</feature>
<dbReference type="AlphaFoldDB" id="A0A267HTE0"/>
<name>A0A267HTE0_9ENTE</name>
<dbReference type="Gene3D" id="2.60.40.10">
    <property type="entry name" value="Immunoglobulins"/>
    <property type="match status" value="2"/>
</dbReference>
<dbReference type="EMBL" id="LHUG01000003">
    <property type="protein sequence ID" value="PAB01477.1"/>
    <property type="molecule type" value="Genomic_DNA"/>
</dbReference>
<evidence type="ECO:0000313" key="5">
    <source>
        <dbReference type="Proteomes" id="UP000216797"/>
    </source>
</evidence>
<dbReference type="InterPro" id="IPR013783">
    <property type="entry name" value="Ig-like_fold"/>
</dbReference>
<keyword evidence="1" id="KW-0812">Transmembrane</keyword>
<dbReference type="RefSeq" id="WP_095006047.1">
    <property type="nucleotide sequence ID" value="NZ_LHUG01000003.1"/>
</dbReference>
<feature type="domain" description="Gram-positive pilin subunit D1 N-terminal" evidence="2">
    <location>
        <begin position="29"/>
        <end position="168"/>
    </location>
</feature>
<evidence type="ECO:0000313" key="4">
    <source>
        <dbReference type="EMBL" id="PAB01477.1"/>
    </source>
</evidence>
<protein>
    <recommendedName>
        <fullName evidence="6">Prealbumin-like fold domain-containing protein</fullName>
    </recommendedName>
</protein>
<keyword evidence="5" id="KW-1185">Reference proteome</keyword>
<evidence type="ECO:0008006" key="6">
    <source>
        <dbReference type="Google" id="ProtNLM"/>
    </source>
</evidence>
<evidence type="ECO:0000256" key="1">
    <source>
        <dbReference type="SAM" id="Phobius"/>
    </source>
</evidence>
<comment type="caution">
    <text evidence="4">The sequence shown here is derived from an EMBL/GenBank/DDBJ whole genome shotgun (WGS) entry which is preliminary data.</text>
</comment>
<proteinExistence type="predicted"/>
<gene>
    <name evidence="4" type="ORF">AKL21_03205</name>
</gene>
<dbReference type="Pfam" id="PF16555">
    <property type="entry name" value="GramPos_pilinD1"/>
    <property type="match status" value="1"/>
</dbReference>
<dbReference type="Proteomes" id="UP000216797">
    <property type="component" value="Unassembled WGS sequence"/>
</dbReference>
<evidence type="ECO:0000259" key="3">
    <source>
        <dbReference type="Pfam" id="PF17802"/>
    </source>
</evidence>